<accession>A0A133NA25</accession>
<dbReference type="AlphaFoldDB" id="A0A133NA25"/>
<keyword evidence="1 2" id="KW-0238">DNA-binding</keyword>
<feature type="domain" description="HTH tetR-type" evidence="4">
    <location>
        <begin position="194"/>
        <end position="254"/>
    </location>
</feature>
<comment type="caution">
    <text evidence="5">The sequence shown here is derived from an EMBL/GenBank/DDBJ whole genome shotgun (WGS) entry which is preliminary data.</text>
</comment>
<dbReference type="Proteomes" id="UP000070617">
    <property type="component" value="Unassembled WGS sequence"/>
</dbReference>
<dbReference type="Gene3D" id="1.10.357.10">
    <property type="entry name" value="Tetracycline Repressor, domain 2"/>
    <property type="match status" value="2"/>
</dbReference>
<reference evidence="6" key="1">
    <citation type="submission" date="2016-01" db="EMBL/GenBank/DDBJ databases">
        <authorList>
            <person name="Mitreva M."/>
            <person name="Pepin K.H."/>
            <person name="Mihindukulasuriya K.A."/>
            <person name="Fulton R."/>
            <person name="Fronick C."/>
            <person name="O'Laughlin M."/>
            <person name="Miner T."/>
            <person name="Herter B."/>
            <person name="Rosa B.A."/>
            <person name="Cordes M."/>
            <person name="Tomlinson C."/>
            <person name="Wollam A."/>
            <person name="Palsikar V.B."/>
            <person name="Mardis E.R."/>
            <person name="Wilson R.K."/>
        </authorList>
    </citation>
    <scope>NUCLEOTIDE SEQUENCE [LARGE SCALE GENOMIC DNA]</scope>
    <source>
        <strain evidence="6">CMW8396</strain>
    </source>
</reference>
<dbReference type="RefSeq" id="WP_060793884.1">
    <property type="nucleotide sequence ID" value="NZ_KQ956568.1"/>
</dbReference>
<evidence type="ECO:0000256" key="2">
    <source>
        <dbReference type="PROSITE-ProRule" id="PRU00335"/>
    </source>
</evidence>
<dbReference type="InterPro" id="IPR050624">
    <property type="entry name" value="HTH-type_Tx_Regulator"/>
</dbReference>
<keyword evidence="3" id="KW-0812">Transmembrane</keyword>
<feature type="domain" description="HTH tetR-type" evidence="4">
    <location>
        <begin position="3"/>
        <end position="63"/>
    </location>
</feature>
<organism evidence="5 6">
    <name type="scientific">Fusobacterium equinum</name>
    <dbReference type="NCBI Taxonomy" id="134605"/>
    <lineage>
        <taxon>Bacteria</taxon>
        <taxon>Fusobacteriati</taxon>
        <taxon>Fusobacteriota</taxon>
        <taxon>Fusobacteriia</taxon>
        <taxon>Fusobacteriales</taxon>
        <taxon>Fusobacteriaceae</taxon>
        <taxon>Fusobacterium</taxon>
    </lineage>
</organism>
<evidence type="ECO:0000259" key="4">
    <source>
        <dbReference type="PROSITE" id="PS50977"/>
    </source>
</evidence>
<feature type="DNA-binding region" description="H-T-H motif" evidence="2">
    <location>
        <begin position="26"/>
        <end position="45"/>
    </location>
</feature>
<dbReference type="Pfam" id="PF00440">
    <property type="entry name" value="TetR_N"/>
    <property type="match status" value="2"/>
</dbReference>
<dbReference type="InterPro" id="IPR009057">
    <property type="entry name" value="Homeodomain-like_sf"/>
</dbReference>
<evidence type="ECO:0000256" key="1">
    <source>
        <dbReference type="ARBA" id="ARBA00023125"/>
    </source>
</evidence>
<dbReference type="STRING" id="134605.HMPREF3206_01607"/>
<dbReference type="PATRIC" id="fig|134605.3.peg.1586"/>
<feature type="DNA-binding region" description="H-T-H motif" evidence="2">
    <location>
        <begin position="217"/>
        <end position="236"/>
    </location>
</feature>
<dbReference type="PANTHER" id="PTHR43479:SF11">
    <property type="entry name" value="ACREF_ENVCD OPERON REPRESSOR-RELATED"/>
    <property type="match status" value="1"/>
</dbReference>
<keyword evidence="3" id="KW-0472">Membrane</keyword>
<evidence type="ECO:0000313" key="5">
    <source>
        <dbReference type="EMBL" id="KXA13149.1"/>
    </source>
</evidence>
<dbReference type="PROSITE" id="PS50977">
    <property type="entry name" value="HTH_TETR_2"/>
    <property type="match status" value="2"/>
</dbReference>
<evidence type="ECO:0000256" key="3">
    <source>
        <dbReference type="SAM" id="Phobius"/>
    </source>
</evidence>
<proteinExistence type="predicted"/>
<sequence length="374" mass="45187">MKKSRKEKIIESAIILFSTKKYEFVSIVEICKLAEVSNGIFYSYFKNKTELFCFLLQETSTRIHHYFNQIQGNSIFERLKSFIEINISLTKKEFQLIRVYREGQYKFLEHEKKLKEVYHEALNKIYERTLNEYEYFFLISGIRYINIYYTSRNIEVDTTFLTKILMYGLSEPLKTTILELEESSFYLRVPFNSSNIRCTFLNSGLEILKTTPFSSFRIQDLAQKVNLSIGTFYNYFENKEEFLKIILFRIRKQIFHFLEDNYRPNKTALDNFLIFLYLLFEYYKDSPFKYTLNREIELIYPEVYKQFLEEEVNFYVNHLLSDLLMNKQKKQLVAVLLLGYCHYMGINFFYTHNFSDRNFFLESLISFLQNGLED</sequence>
<evidence type="ECO:0000313" key="6">
    <source>
        <dbReference type="Proteomes" id="UP000070617"/>
    </source>
</evidence>
<dbReference type="GO" id="GO:0003677">
    <property type="term" value="F:DNA binding"/>
    <property type="evidence" value="ECO:0007669"/>
    <property type="project" value="UniProtKB-UniRule"/>
</dbReference>
<keyword evidence="6" id="KW-1185">Reference proteome</keyword>
<feature type="transmembrane region" description="Helical" evidence="3">
    <location>
        <begin position="332"/>
        <end position="350"/>
    </location>
</feature>
<protein>
    <submittedName>
        <fullName evidence="5">Transcriptional regulator, TetR family</fullName>
    </submittedName>
</protein>
<gene>
    <name evidence="5" type="ORF">HMPREF3206_01607</name>
</gene>
<dbReference type="PANTHER" id="PTHR43479">
    <property type="entry name" value="ACREF/ENVCD OPERON REPRESSOR-RELATED"/>
    <property type="match status" value="1"/>
</dbReference>
<name>A0A133NA25_9FUSO</name>
<keyword evidence="3" id="KW-1133">Transmembrane helix</keyword>
<dbReference type="SUPFAM" id="SSF46689">
    <property type="entry name" value="Homeodomain-like"/>
    <property type="match status" value="2"/>
</dbReference>
<dbReference type="InterPro" id="IPR001647">
    <property type="entry name" value="HTH_TetR"/>
</dbReference>
<dbReference type="EMBL" id="LRPX01000083">
    <property type="protein sequence ID" value="KXA13149.1"/>
    <property type="molecule type" value="Genomic_DNA"/>
</dbReference>